<dbReference type="Gene3D" id="2.30.30.140">
    <property type="match status" value="2"/>
</dbReference>
<feature type="domain" description="Tudor" evidence="2">
    <location>
        <begin position="581"/>
        <end position="639"/>
    </location>
</feature>
<dbReference type="InterPro" id="IPR035979">
    <property type="entry name" value="RBD_domain_sf"/>
</dbReference>
<feature type="compositionally biased region" description="Low complexity" evidence="1">
    <location>
        <begin position="809"/>
        <end position="819"/>
    </location>
</feature>
<evidence type="ECO:0000256" key="1">
    <source>
        <dbReference type="SAM" id="MobiDB-lite"/>
    </source>
</evidence>
<evidence type="ECO:0000313" key="4">
    <source>
        <dbReference type="Proteomes" id="UP000639338"/>
    </source>
</evidence>
<proteinExistence type="predicted"/>
<feature type="compositionally biased region" description="Polar residues" evidence="1">
    <location>
        <begin position="253"/>
        <end position="271"/>
    </location>
</feature>
<dbReference type="SMART" id="SM00333">
    <property type="entry name" value="TUDOR"/>
    <property type="match status" value="1"/>
</dbReference>
<dbReference type="SUPFAM" id="SSF63748">
    <property type="entry name" value="Tudor/PWWP/MBT"/>
    <property type="match status" value="2"/>
</dbReference>
<dbReference type="Pfam" id="PF00567">
    <property type="entry name" value="TUDOR"/>
    <property type="match status" value="2"/>
</dbReference>
<dbReference type="GO" id="GO:0003676">
    <property type="term" value="F:nucleic acid binding"/>
    <property type="evidence" value="ECO:0007669"/>
    <property type="project" value="InterPro"/>
</dbReference>
<evidence type="ECO:0000259" key="2">
    <source>
        <dbReference type="PROSITE" id="PS50304"/>
    </source>
</evidence>
<name>A0A834XTP0_APHGI</name>
<protein>
    <recommendedName>
        <fullName evidence="2">Tudor domain-containing protein</fullName>
    </recommendedName>
</protein>
<gene>
    <name evidence="3" type="ORF">HCN44_002979</name>
</gene>
<organism evidence="3 4">
    <name type="scientific">Aphidius gifuensis</name>
    <name type="common">Parasitoid wasp</name>
    <dbReference type="NCBI Taxonomy" id="684658"/>
    <lineage>
        <taxon>Eukaryota</taxon>
        <taxon>Metazoa</taxon>
        <taxon>Ecdysozoa</taxon>
        <taxon>Arthropoda</taxon>
        <taxon>Hexapoda</taxon>
        <taxon>Insecta</taxon>
        <taxon>Pterygota</taxon>
        <taxon>Neoptera</taxon>
        <taxon>Endopterygota</taxon>
        <taxon>Hymenoptera</taxon>
        <taxon>Apocrita</taxon>
        <taxon>Ichneumonoidea</taxon>
        <taxon>Braconidae</taxon>
        <taxon>Aphidiinae</taxon>
        <taxon>Aphidius</taxon>
    </lineage>
</organism>
<accession>A0A834XTP0</accession>
<keyword evidence="4" id="KW-1185">Reference proteome</keyword>
<dbReference type="PROSITE" id="PS50304">
    <property type="entry name" value="TUDOR"/>
    <property type="match status" value="1"/>
</dbReference>
<dbReference type="Gene3D" id="3.30.70.330">
    <property type="match status" value="1"/>
</dbReference>
<feature type="compositionally biased region" description="Polar residues" evidence="1">
    <location>
        <begin position="761"/>
        <end position="774"/>
    </location>
</feature>
<dbReference type="InterPro" id="IPR002999">
    <property type="entry name" value="Tudor"/>
</dbReference>
<dbReference type="Proteomes" id="UP000639338">
    <property type="component" value="Unassembled WGS sequence"/>
</dbReference>
<evidence type="ECO:0000313" key="3">
    <source>
        <dbReference type="EMBL" id="KAF7991417.1"/>
    </source>
</evidence>
<dbReference type="InterPro" id="IPR012677">
    <property type="entry name" value="Nucleotide-bd_a/b_plait_sf"/>
</dbReference>
<feature type="region of interest" description="Disordered" evidence="1">
    <location>
        <begin position="253"/>
        <end position="280"/>
    </location>
</feature>
<dbReference type="OrthoDB" id="10023235at2759"/>
<dbReference type="CDD" id="cd20379">
    <property type="entry name" value="Tudor_dTUD-like"/>
    <property type="match status" value="1"/>
</dbReference>
<dbReference type="SUPFAM" id="SSF54928">
    <property type="entry name" value="RNA-binding domain, RBD"/>
    <property type="match status" value="1"/>
</dbReference>
<dbReference type="AlphaFoldDB" id="A0A834XTP0"/>
<dbReference type="EMBL" id="JACMRX010000004">
    <property type="protein sequence ID" value="KAF7991417.1"/>
    <property type="molecule type" value="Genomic_DNA"/>
</dbReference>
<feature type="region of interest" description="Disordered" evidence="1">
    <location>
        <begin position="756"/>
        <end position="821"/>
    </location>
</feature>
<comment type="caution">
    <text evidence="3">The sequence shown here is derived from an EMBL/GenBank/DDBJ whole genome shotgun (WGS) entry which is preliminary data.</text>
</comment>
<reference evidence="3 4" key="1">
    <citation type="submission" date="2020-08" db="EMBL/GenBank/DDBJ databases">
        <title>Aphidius gifuensis genome sequencing and assembly.</title>
        <authorList>
            <person name="Du Z."/>
        </authorList>
    </citation>
    <scope>NUCLEOTIDE SEQUENCE [LARGE SCALE GENOMIC DNA]</scope>
    <source>
        <strain evidence="3">YNYX2018</strain>
        <tissue evidence="3">Adults</tissue>
    </source>
</reference>
<feature type="compositionally biased region" description="Basic and acidic residues" evidence="1">
    <location>
        <begin position="775"/>
        <end position="808"/>
    </location>
</feature>
<sequence>MTPTQINTTNKTTSRNMNYHLLVQANSAEFTEDEIREIFEKYGKIRRLKSISKGKQAHIIYGNFFEAVAALQGVHDKPPLKLQVEYYKKDDDFISRYEYTHCRITSVDPIKRFYRVRRVKDEKNYKKFQEKLQEASNKCSETIDVDKLVVGNVYSIMYGEVWKRGKILSINPIEIDLIDDGITLKPPVQITSYKKLGKLAENDSFAGCLKIKVSPDNENKDLHTGSYVEIRMIGQHENMDYVVRKCDETMDNNINNKSTSSIENIKTSTQKDNVESKSNKSTDILPSDICIFDSFEPESSIEISISGQIDSTTATAVLLYTVKKSFQLLDKLNEHCNQLVQSYNNYKPSINEYICFKQCGHINWYRGIVLSAGEIIKVASLDQGIETTAYKIIPVPDMFKNIPALAVQIKTHDKFPYSIGDSANLTICDIDKESKTSLAKFTNLKINSEVQITQWKPWINNGKSIEDVVVVLEKLPTARIKPLNAPTDENVNPTIVEKENIVIPVIEKRSSTVIENLAPKIDKKIIIKDFDIKNGSRVVVQSYLGTSVVCIASIENDNVKQKEDLNRIIYETAEMSDSIDHPNVGDYVLACYNGKHYHYRAKVLSIYDEKIVVDLIDYGLIEIIEPGNIKKMPESLMKYPSLMKQVTLKNVDNNPPTKEAANYIKTLFATEQILYCSFDDNLPDKVELKTLDNKSVNDEINKLLKKCDKEKFIPVIPKPKPQLRLNNIKREELNSIAARTNTNKIDSSKTIEETEELSLKRNLTTETSPDTISSTEKRIKLTELSKKPESIDNTHRPSRKSLKEKSPETKISSSSTTTISKKRNISPIIPHKVYPRCTEIYCSHCKNYTHYTKDCRALKRKMNRQRQPRRLENNYESSGYDEFPYADNDLRNQVLSRRSNFNNSSYDRVGYYFDEY</sequence>